<keyword evidence="4" id="KW-1185">Reference proteome</keyword>
<feature type="compositionally biased region" description="Polar residues" evidence="3">
    <location>
        <begin position="220"/>
        <end position="243"/>
    </location>
</feature>
<evidence type="ECO:0000256" key="2">
    <source>
        <dbReference type="ARBA" id="ARBA00023172"/>
    </source>
</evidence>
<feature type="region of interest" description="Disordered" evidence="3">
    <location>
        <begin position="212"/>
        <end position="264"/>
    </location>
</feature>
<evidence type="ECO:0000313" key="4">
    <source>
        <dbReference type="Proteomes" id="UP000186698"/>
    </source>
</evidence>
<dbReference type="AlphaFoldDB" id="A0A8J1M359"/>
<evidence type="ECO:0000256" key="3">
    <source>
        <dbReference type="SAM" id="MobiDB-lite"/>
    </source>
</evidence>
<evidence type="ECO:0000313" key="5">
    <source>
        <dbReference type="RefSeq" id="XP_041436134.1"/>
    </source>
</evidence>
<dbReference type="Gene3D" id="1.10.443.10">
    <property type="entry name" value="Intergrase catalytic core"/>
    <property type="match status" value="1"/>
</dbReference>
<reference evidence="5" key="1">
    <citation type="submission" date="2025-08" db="UniProtKB">
        <authorList>
            <consortium name="RefSeq"/>
        </authorList>
    </citation>
    <scope>IDENTIFICATION</scope>
    <source>
        <strain evidence="5">J_2021</strain>
        <tissue evidence="5">Erythrocytes</tissue>
    </source>
</reference>
<proteinExistence type="predicted"/>
<dbReference type="Proteomes" id="UP000186698">
    <property type="component" value="Chromosome 1S"/>
</dbReference>
<protein>
    <submittedName>
        <fullName evidence="5">Uncharacterized protein LOC121399455</fullName>
    </submittedName>
</protein>
<dbReference type="InterPro" id="IPR010998">
    <property type="entry name" value="Integrase_recombinase_N"/>
</dbReference>
<dbReference type="OrthoDB" id="8954815at2759"/>
<dbReference type="GO" id="GO:0015074">
    <property type="term" value="P:DNA integration"/>
    <property type="evidence" value="ECO:0007669"/>
    <property type="project" value="InterPro"/>
</dbReference>
<feature type="compositionally biased region" description="Polar residues" evidence="3">
    <location>
        <begin position="300"/>
        <end position="315"/>
    </location>
</feature>
<dbReference type="PANTHER" id="PTHR33066:SF2">
    <property type="entry name" value="FILAGGRIN-2-LIKE"/>
    <property type="match status" value="1"/>
</dbReference>
<keyword evidence="1" id="KW-0238">DNA-binding</keyword>
<dbReference type="KEGG" id="xla:121399455"/>
<gene>
    <name evidence="5" type="primary">LOC121399455</name>
</gene>
<feature type="region of interest" description="Disordered" evidence="3">
    <location>
        <begin position="299"/>
        <end position="340"/>
    </location>
</feature>
<organism evidence="4 5">
    <name type="scientific">Xenopus laevis</name>
    <name type="common">African clawed frog</name>
    <dbReference type="NCBI Taxonomy" id="8355"/>
    <lineage>
        <taxon>Eukaryota</taxon>
        <taxon>Metazoa</taxon>
        <taxon>Chordata</taxon>
        <taxon>Craniata</taxon>
        <taxon>Vertebrata</taxon>
        <taxon>Euteleostomi</taxon>
        <taxon>Amphibia</taxon>
        <taxon>Batrachia</taxon>
        <taxon>Anura</taxon>
        <taxon>Pipoidea</taxon>
        <taxon>Pipidae</taxon>
        <taxon>Xenopodinae</taxon>
        <taxon>Xenopus</taxon>
        <taxon>Xenopus</taxon>
    </lineage>
</organism>
<dbReference type="RefSeq" id="XP_041436134.1">
    <property type="nucleotide sequence ID" value="XM_041580200.1"/>
</dbReference>
<dbReference type="SUPFAM" id="SSF56349">
    <property type="entry name" value="DNA breaking-rejoining enzymes"/>
    <property type="match status" value="1"/>
</dbReference>
<dbReference type="Gene3D" id="1.10.150.130">
    <property type="match status" value="1"/>
</dbReference>
<dbReference type="PANTHER" id="PTHR33066">
    <property type="entry name" value="INTEGRASE_SAM-LIKE_N DOMAIN-CONTAINING PROTEIN"/>
    <property type="match status" value="1"/>
</dbReference>
<sequence>MGTEGYRIRGCPGIQVSTQKRFFHRVQFKRKIKDEDCPRISKAVIRLKGNRDCKFSGKIQRFLFETFSSKEGVVCMETSARYEESEQIPANKEVQDGVLNIHYASSLSRRLADKHRSKGCLFPCSNYSRTQKVSKVFSERSSCAVQMPTVRSFSVPKRVYKNFGDAHIGIKERGASCVSLPGRYPDSSKFKLRSRGSYCSSKRFLASPWVDNKSREEQSDSYPSPTVSRGSFSNRPKSGQSASRKARQDDQVNKTFQETGDSICATMPKGTRIHVGDHSNSEMGKMAFKALTKFPFKKGQTASLTPTGKSKSTTAGEKDPDLVVQSGESGKRNSFGRTRMGGSDHRCIKCGLGSPHRREICTRHLERKRRVFKYSGIKSHQTIPFFSVSPVKGRTGKDHDRQHDSSCLYSETGRYQKCDSDGRSKATVPVGRKLVRRVNRSTSSRERKLESRLPQPGNNRPRRVEFTQRHLWRNCGKMGTTRRRCDGIPTKQKMPSIFLKTPLQGSSGNRWFETELVKKLDLCLSTFSLNLESVEENKKRQSGSYRSNSLLAQKTLVSSSLEVSHRGTNTDSEFSRLAVAGISSDSRAKSSVLDGLAVERERLKHLSLKDEVVVFLLKSRKTSTSSQYYKVWEKFVEFVKEKDGMPLFPSPTMIVEFLFSGYEKKLHVSTLRGQVSAISALTGKAWAEEPLIKRFFNAMLRVRPMKRNCLPPWDLPFVLKILTETPFEPLERSSVWNLTLKVVFLVAITSACRVGEISALAASEPHTVIFEDRVVLKPAFGFLPKVISKFHMDLEVILPSFFPSPKSAQEKVWHTLDLVRAIRIYLERTEAWRKSERMFIVPNGYRKGQAPSKRTISSWIVAAIAKAYNVAGRRVPEGLKAHSTRALASSWAAQARESPENICKSARWSSLNTFVKHYKLDVLSSQEAKFGRKVLQSVVYSTD</sequence>
<keyword evidence="2" id="KW-0233">DNA recombination</keyword>
<dbReference type="GeneID" id="121399455"/>
<dbReference type="GO" id="GO:0003677">
    <property type="term" value="F:DNA binding"/>
    <property type="evidence" value="ECO:0007669"/>
    <property type="project" value="UniProtKB-KW"/>
</dbReference>
<feature type="region of interest" description="Disordered" evidence="3">
    <location>
        <begin position="437"/>
        <end position="463"/>
    </location>
</feature>
<dbReference type="GO" id="GO:0006310">
    <property type="term" value="P:DNA recombination"/>
    <property type="evidence" value="ECO:0007669"/>
    <property type="project" value="UniProtKB-KW"/>
</dbReference>
<name>A0A8J1M359_XENLA</name>
<evidence type="ECO:0000256" key="1">
    <source>
        <dbReference type="ARBA" id="ARBA00023125"/>
    </source>
</evidence>
<accession>A0A8J1M359</accession>
<dbReference type="InterPro" id="IPR013762">
    <property type="entry name" value="Integrase-like_cat_sf"/>
</dbReference>
<dbReference type="InterPro" id="IPR011010">
    <property type="entry name" value="DNA_brk_join_enz"/>
</dbReference>